<gene>
    <name evidence="3" type="ORF">NK125_03685</name>
</gene>
<evidence type="ECO:0000313" key="4">
    <source>
        <dbReference type="Proteomes" id="UP001523566"/>
    </source>
</evidence>
<dbReference type="Proteomes" id="UP001523566">
    <property type="component" value="Unassembled WGS sequence"/>
</dbReference>
<dbReference type="Gene3D" id="2.170.130.30">
    <property type="match status" value="1"/>
</dbReference>
<proteinExistence type="predicted"/>
<keyword evidence="1" id="KW-1133">Transmembrane helix</keyword>
<keyword evidence="4" id="KW-1185">Reference proteome</keyword>
<keyword evidence="1" id="KW-0812">Transmembrane</keyword>
<evidence type="ECO:0000256" key="1">
    <source>
        <dbReference type="SAM" id="Phobius"/>
    </source>
</evidence>
<name>A0ABT1E7C3_9FIRM</name>
<evidence type="ECO:0000259" key="2">
    <source>
        <dbReference type="Pfam" id="PF14478"/>
    </source>
</evidence>
<sequence>MKKNVSKKIILGVISFLVIISALLIVYTTQKPKTQQGAKNVTLTVISKSGAKTDYTLKTNSQYLQEVMDEAKDLTYDGVDGEYGFVVEKVNGEIAKFEDKGAYWAFSVNGEYCNYGISTQPVEDGDEFEIAYTTE</sequence>
<feature type="domain" description="Transcobalamin-like C-terminal" evidence="2">
    <location>
        <begin position="64"/>
        <end position="133"/>
    </location>
</feature>
<organism evidence="3 4">
    <name type="scientific">Aequitasia blattaphilus</name>
    <dbReference type="NCBI Taxonomy" id="2949332"/>
    <lineage>
        <taxon>Bacteria</taxon>
        <taxon>Bacillati</taxon>
        <taxon>Bacillota</taxon>
        <taxon>Clostridia</taxon>
        <taxon>Lachnospirales</taxon>
        <taxon>Lachnospiraceae</taxon>
        <taxon>Aequitasia</taxon>
    </lineage>
</organism>
<dbReference type="RefSeq" id="WP_262065302.1">
    <property type="nucleotide sequence ID" value="NZ_JAMXOD010000004.1"/>
</dbReference>
<accession>A0ABT1E7C3</accession>
<reference evidence="3 4" key="1">
    <citation type="journal article" date="2022" name="Genome Biol. Evol.">
        <title>Host diet, physiology and behaviors set the stage for Lachnospiraceae cladogenesis.</title>
        <authorList>
            <person name="Vera-Ponce De Leon A."/>
            <person name="Schneider M."/>
            <person name="Jahnes B.C."/>
            <person name="Sadowski V."/>
            <person name="Camuy-Velez L.A."/>
            <person name="Duan J."/>
            <person name="Sabree Z.L."/>
        </authorList>
    </citation>
    <scope>NUCLEOTIDE SEQUENCE [LARGE SCALE GENOMIC DNA]</scope>
    <source>
        <strain evidence="3 4">PAL113</strain>
    </source>
</reference>
<dbReference type="InterPro" id="IPR027954">
    <property type="entry name" value="Transcobalamin-like_C"/>
</dbReference>
<keyword evidence="1" id="KW-0472">Membrane</keyword>
<protein>
    <submittedName>
        <fullName evidence="3">DUF4430 domain-containing protein</fullName>
    </submittedName>
</protein>
<dbReference type="EMBL" id="JAMZFW010000004">
    <property type="protein sequence ID" value="MCP1101514.1"/>
    <property type="molecule type" value="Genomic_DNA"/>
</dbReference>
<feature type="transmembrane region" description="Helical" evidence="1">
    <location>
        <begin position="9"/>
        <end position="27"/>
    </location>
</feature>
<evidence type="ECO:0000313" key="3">
    <source>
        <dbReference type="EMBL" id="MCP1101514.1"/>
    </source>
</evidence>
<comment type="caution">
    <text evidence="3">The sequence shown here is derived from an EMBL/GenBank/DDBJ whole genome shotgun (WGS) entry which is preliminary data.</text>
</comment>
<dbReference type="Pfam" id="PF14478">
    <property type="entry name" value="DUF4430"/>
    <property type="match status" value="1"/>
</dbReference>